<protein>
    <recommendedName>
        <fullName evidence="1">Nmd3 N-terminal domain-containing protein</fullName>
    </recommendedName>
</protein>
<name>A0A510DYV9_9CREN</name>
<dbReference type="STRING" id="1294262.GCA_001316085_00712"/>
<dbReference type="PANTHER" id="PTHR12746">
    <property type="entry name" value="NONSENSE-MEDIATED MRNA DECAY PROTEIN 3"/>
    <property type="match status" value="1"/>
</dbReference>
<sequence>MLLNTKKFCVSCGREDVELIDLLCPSCYSKRKEIFSIPRSINVKICKICGSQWSSGKWVKAGDLEDTVYAEIMKHANIDENVKEYKADVGLSKDKNGKDIAVVIFTGKIGNEAVSVRKDVYINIENSLCDSCMKKRGRFYDAIVQLRSKNGNLNEKRVFFESFFSREIVDNLSDVKIGREGIDYYFINRTVAKRLVSNIISMVKAEVKESFEGESLKNGKRSGKLVISLRI</sequence>
<dbReference type="Pfam" id="PF04981">
    <property type="entry name" value="NMD3"/>
    <property type="match status" value="1"/>
</dbReference>
<evidence type="ECO:0000259" key="1">
    <source>
        <dbReference type="Pfam" id="PF04981"/>
    </source>
</evidence>
<dbReference type="InterPro" id="IPR007064">
    <property type="entry name" value="Nmd3_N"/>
</dbReference>
<dbReference type="OrthoDB" id="15051at2157"/>
<dbReference type="EMBL" id="AP018929">
    <property type="protein sequence ID" value="BBG25426.1"/>
    <property type="molecule type" value="Genomic_DNA"/>
</dbReference>
<dbReference type="GO" id="GO:0043023">
    <property type="term" value="F:ribosomal large subunit binding"/>
    <property type="evidence" value="ECO:0007669"/>
    <property type="project" value="InterPro"/>
</dbReference>
<dbReference type="GO" id="GO:0005737">
    <property type="term" value="C:cytoplasm"/>
    <property type="evidence" value="ECO:0007669"/>
    <property type="project" value="TreeGrafter"/>
</dbReference>
<evidence type="ECO:0000313" key="4">
    <source>
        <dbReference type="Proteomes" id="UP000322983"/>
    </source>
</evidence>
<proteinExistence type="predicted"/>
<dbReference type="Proteomes" id="UP000322983">
    <property type="component" value="Chromosome"/>
</dbReference>
<organism evidence="2 4">
    <name type="scientific">Sulfuracidifex tepidarius</name>
    <dbReference type="NCBI Taxonomy" id="1294262"/>
    <lineage>
        <taxon>Archaea</taxon>
        <taxon>Thermoproteota</taxon>
        <taxon>Thermoprotei</taxon>
        <taxon>Sulfolobales</taxon>
        <taxon>Sulfolobaceae</taxon>
        <taxon>Sulfuracidifex</taxon>
    </lineage>
</organism>
<evidence type="ECO:0000313" key="3">
    <source>
        <dbReference type="EMBL" id="BBG28220.1"/>
    </source>
</evidence>
<reference evidence="5" key="1">
    <citation type="submission" date="2018-09" db="EMBL/GenBank/DDBJ databases">
        <title>Complete Genome Sequencing of Sulfolobus sp. JCM 16834.</title>
        <authorList>
            <person name="Kato S."/>
            <person name="Itoh T."/>
            <person name="Ohkuma M."/>
        </authorList>
    </citation>
    <scope>NUCLEOTIDE SEQUENCE [LARGE SCALE GENOMIC DNA]</scope>
    <source>
        <strain evidence="5">IC-007</strain>
    </source>
</reference>
<evidence type="ECO:0000313" key="5">
    <source>
        <dbReference type="Proteomes" id="UP000325030"/>
    </source>
</evidence>
<dbReference type="RefSeq" id="WP_054845261.1">
    <property type="nucleotide sequence ID" value="NZ_AP018929.1"/>
</dbReference>
<dbReference type="PANTHER" id="PTHR12746:SF2">
    <property type="entry name" value="60S RIBOSOMAL EXPORT PROTEIN NMD3"/>
    <property type="match status" value="1"/>
</dbReference>
<reference evidence="2 4" key="2">
    <citation type="journal article" date="2020" name="Int. J. Syst. Evol. Microbiol.">
        <title>Sulfuracidifex tepidarius gen. nov., sp. nov. and transfer of Sulfolobus metallicus Huber and Stetter 1992 to the genus Sulfuracidifex as Sulfuracidifex metallicus comb. nov.</title>
        <authorList>
            <person name="Itoh T."/>
            <person name="Miura T."/>
            <person name="Sakai H.D."/>
            <person name="Kato S."/>
            <person name="Ohkuma M."/>
            <person name="Takashina T."/>
        </authorList>
    </citation>
    <scope>NUCLEOTIDE SEQUENCE [LARGE SCALE GENOMIC DNA]</scope>
    <source>
        <strain evidence="2 4">IC-006</strain>
        <strain evidence="3">IC-007</strain>
    </source>
</reference>
<dbReference type="InterPro" id="IPR039768">
    <property type="entry name" value="Nmd3"/>
</dbReference>
<gene>
    <name evidence="2" type="ORF">IC006_2762</name>
    <name evidence="3" type="ORF">IC007_2776</name>
</gene>
<accession>A0A510DYV9</accession>
<evidence type="ECO:0000313" key="2">
    <source>
        <dbReference type="EMBL" id="BBG25426.1"/>
    </source>
</evidence>
<dbReference type="GeneID" id="41719046"/>
<dbReference type="Proteomes" id="UP000325030">
    <property type="component" value="Chromosome"/>
</dbReference>
<dbReference type="AlphaFoldDB" id="A0A510DYV9"/>
<keyword evidence="4" id="KW-1185">Reference proteome</keyword>
<dbReference type="KEGG" id="step:IC006_2762"/>
<accession>A0A510E7H1</accession>
<dbReference type="EMBL" id="AP018930">
    <property type="protein sequence ID" value="BBG28220.1"/>
    <property type="molecule type" value="Genomic_DNA"/>
</dbReference>
<feature type="domain" description="Nmd3 N-terminal" evidence="1">
    <location>
        <begin position="9"/>
        <end position="231"/>
    </location>
</feature>